<name>L7IRR6_PYRO1</name>
<reference evidence="2" key="1">
    <citation type="journal article" date="2012" name="PLoS Genet.">
        <title>Comparative analysis of the genomes of two field isolates of the rice blast fungus Magnaporthe oryzae.</title>
        <authorList>
            <person name="Xue M."/>
            <person name="Yang J."/>
            <person name="Li Z."/>
            <person name="Hu S."/>
            <person name="Yao N."/>
            <person name="Dean R.A."/>
            <person name="Zhao W."/>
            <person name="Shen M."/>
            <person name="Zhang H."/>
            <person name="Li C."/>
            <person name="Liu L."/>
            <person name="Cao L."/>
            <person name="Xu X."/>
            <person name="Xing Y."/>
            <person name="Hsiang T."/>
            <person name="Zhang Z."/>
            <person name="Xu J.R."/>
            <person name="Peng Y.L."/>
        </authorList>
    </citation>
    <scope>NUCLEOTIDE SEQUENCE [LARGE SCALE GENOMIC DNA]</scope>
    <source>
        <strain evidence="2">P131</strain>
    </source>
</reference>
<feature type="region of interest" description="Disordered" evidence="1">
    <location>
        <begin position="59"/>
        <end position="90"/>
    </location>
</feature>
<evidence type="ECO:0000256" key="1">
    <source>
        <dbReference type="SAM" id="MobiDB-lite"/>
    </source>
</evidence>
<gene>
    <name evidence="2" type="ORF">OOW_P131scaffold01560g1</name>
</gene>
<proteinExistence type="predicted"/>
<organism>
    <name type="scientific">Pyricularia oryzae (strain P131)</name>
    <name type="common">Rice blast fungus</name>
    <name type="synonym">Magnaporthe oryzae</name>
    <dbReference type="NCBI Taxonomy" id="1143193"/>
    <lineage>
        <taxon>Eukaryota</taxon>
        <taxon>Fungi</taxon>
        <taxon>Dikarya</taxon>
        <taxon>Ascomycota</taxon>
        <taxon>Pezizomycotina</taxon>
        <taxon>Sordariomycetes</taxon>
        <taxon>Sordariomycetidae</taxon>
        <taxon>Magnaporthales</taxon>
        <taxon>Pyriculariaceae</taxon>
        <taxon>Pyricularia</taxon>
    </lineage>
</organism>
<feature type="compositionally biased region" description="Basic residues" evidence="1">
    <location>
        <begin position="70"/>
        <end position="90"/>
    </location>
</feature>
<evidence type="ECO:0000313" key="2">
    <source>
        <dbReference type="EMBL" id="ELQ58636.1"/>
    </source>
</evidence>
<dbReference type="EMBL" id="JH794496">
    <property type="protein sequence ID" value="ELQ58636.1"/>
    <property type="molecule type" value="Genomic_DNA"/>
</dbReference>
<protein>
    <submittedName>
        <fullName evidence="2">Uncharacterized protein</fullName>
    </submittedName>
</protein>
<dbReference type="AlphaFoldDB" id="L7IRR6"/>
<sequence>MDPRSASRPERCAPFFTLSPRYEGIISARFPWRTCTAPRAAGVARPRPGSDDMMRQLPRQHHAGADGTLRRRRGPCSRPRHAGRGQKRAARGFGKSAHLVVGRVEQRISGLVVAGDRLGRYPGVGLAQQLAWGKGVARNCSWAPLTQVNSSTLPGQPPNATPFCYDKTCKSETLLGIQYSGYYLLSLSASIAVFDRVQ</sequence>
<accession>L7IRR6</accession>